<accession>A0A191ZJX6</accession>
<proteinExistence type="predicted"/>
<dbReference type="InterPro" id="IPR033469">
    <property type="entry name" value="CYTH-like_dom_sf"/>
</dbReference>
<sequence>MAQEIERKYLLKDGSWRDAVTESRRMTQGYLTTLSGGARASVRVRVSGDAAFLNIKSMTLGVSRDEFEYPIPVADAQHMLDHLCSGAVIDKWRHYVRFGGLLWEIDEFLGANAGLVVAEVELSSEDQAITLPDWAGAEVSDDPRYYNVSLVEHPYAQWKDV</sequence>
<dbReference type="KEGG" id="haz:A9404_12835"/>
<dbReference type="Gene3D" id="2.40.320.10">
    <property type="entry name" value="Hypothetical Protein Pfu-838710-001"/>
    <property type="match status" value="1"/>
</dbReference>
<evidence type="ECO:0000313" key="3">
    <source>
        <dbReference type="EMBL" id="ANJ68138.1"/>
    </source>
</evidence>
<dbReference type="EMBL" id="CP016027">
    <property type="protein sequence ID" value="ANJ68138.1"/>
    <property type="molecule type" value="Genomic_DNA"/>
</dbReference>
<feature type="active site" description="Proton acceptor" evidence="1">
    <location>
        <position position="30"/>
    </location>
</feature>
<dbReference type="RefSeq" id="WP_066102383.1">
    <property type="nucleotide sequence ID" value="NZ_CP016027.1"/>
</dbReference>
<dbReference type="AlphaFoldDB" id="A0A191ZJX6"/>
<dbReference type="SUPFAM" id="SSF55154">
    <property type="entry name" value="CYTH-like phosphatases"/>
    <property type="match status" value="1"/>
</dbReference>
<dbReference type="Proteomes" id="UP000078596">
    <property type="component" value="Chromosome"/>
</dbReference>
<dbReference type="InterPro" id="IPR023577">
    <property type="entry name" value="CYTH_domain"/>
</dbReference>
<name>A0A191ZJX6_9GAMM</name>
<dbReference type="CDD" id="cd07891">
    <property type="entry name" value="CYTH-like_CthTTM-like_1"/>
    <property type="match status" value="1"/>
</dbReference>
<dbReference type="PROSITE" id="PS51707">
    <property type="entry name" value="CYTH"/>
    <property type="match status" value="1"/>
</dbReference>
<organism evidence="3 4">
    <name type="scientific">Halothiobacillus diazotrophicus</name>
    <dbReference type="NCBI Taxonomy" id="1860122"/>
    <lineage>
        <taxon>Bacteria</taxon>
        <taxon>Pseudomonadati</taxon>
        <taxon>Pseudomonadota</taxon>
        <taxon>Gammaproteobacteria</taxon>
        <taxon>Chromatiales</taxon>
        <taxon>Halothiobacillaceae</taxon>
        <taxon>Halothiobacillus</taxon>
    </lineage>
</organism>
<dbReference type="InterPro" id="IPR012042">
    <property type="entry name" value="NeuTTM/CthTTM-like"/>
</dbReference>
<evidence type="ECO:0000259" key="2">
    <source>
        <dbReference type="PROSITE" id="PS51707"/>
    </source>
</evidence>
<evidence type="ECO:0000256" key="1">
    <source>
        <dbReference type="PIRSR" id="PIRSR016487-1"/>
    </source>
</evidence>
<dbReference type="OrthoDB" id="9805588at2"/>
<dbReference type="PANTHER" id="PTHR40114">
    <property type="entry name" value="SLR0698 PROTEIN"/>
    <property type="match status" value="1"/>
</dbReference>
<dbReference type="PIRSF" id="PIRSF016487">
    <property type="entry name" value="CYTH_UCP016487"/>
    <property type="match status" value="1"/>
</dbReference>
<evidence type="ECO:0000313" key="4">
    <source>
        <dbReference type="Proteomes" id="UP000078596"/>
    </source>
</evidence>
<protein>
    <submittedName>
        <fullName evidence="3">Adenylate cyclase</fullName>
    </submittedName>
</protein>
<dbReference type="PANTHER" id="PTHR40114:SF1">
    <property type="entry name" value="SLR0698 PROTEIN"/>
    <property type="match status" value="1"/>
</dbReference>
<feature type="domain" description="CYTH" evidence="2">
    <location>
        <begin position="2"/>
        <end position="152"/>
    </location>
</feature>
<gene>
    <name evidence="3" type="ORF">A9404_12835</name>
</gene>
<dbReference type="SMART" id="SM01118">
    <property type="entry name" value="CYTH"/>
    <property type="match status" value="1"/>
</dbReference>
<dbReference type="STRING" id="1860122.A9404_12835"/>
<keyword evidence="4" id="KW-1185">Reference proteome</keyword>
<dbReference type="Pfam" id="PF01928">
    <property type="entry name" value="CYTH"/>
    <property type="match status" value="1"/>
</dbReference>
<reference evidence="3 4" key="1">
    <citation type="submission" date="2016-06" db="EMBL/GenBank/DDBJ databases">
        <title>Insight into the functional genes involving in sulfur oxidation in Pearl River water.</title>
        <authorList>
            <person name="Luo J."/>
            <person name="Tan X."/>
            <person name="Lin W."/>
        </authorList>
    </citation>
    <scope>NUCLEOTIDE SEQUENCE [LARGE SCALE GENOMIC DNA]</scope>
    <source>
        <strain evidence="3 4">LS2</strain>
    </source>
</reference>